<evidence type="ECO:0000313" key="2">
    <source>
        <dbReference type="EMBL" id="KAF2167854.1"/>
    </source>
</evidence>
<dbReference type="OrthoDB" id="5334244at2759"/>
<name>A0A6A6CKX1_ZASCE</name>
<dbReference type="RefSeq" id="XP_033668743.1">
    <property type="nucleotide sequence ID" value="XM_033806137.1"/>
</dbReference>
<dbReference type="EMBL" id="ML993592">
    <property type="protein sequence ID" value="KAF2167854.1"/>
    <property type="molecule type" value="Genomic_DNA"/>
</dbReference>
<dbReference type="Proteomes" id="UP000799537">
    <property type="component" value="Unassembled WGS sequence"/>
</dbReference>
<gene>
    <name evidence="2" type="ORF">M409DRAFT_22001</name>
</gene>
<proteinExistence type="predicted"/>
<keyword evidence="3" id="KW-1185">Reference proteome</keyword>
<reference evidence="2" key="1">
    <citation type="journal article" date="2020" name="Stud. Mycol.">
        <title>101 Dothideomycetes genomes: a test case for predicting lifestyles and emergence of pathogens.</title>
        <authorList>
            <person name="Haridas S."/>
            <person name="Albert R."/>
            <person name="Binder M."/>
            <person name="Bloem J."/>
            <person name="Labutti K."/>
            <person name="Salamov A."/>
            <person name="Andreopoulos B."/>
            <person name="Baker S."/>
            <person name="Barry K."/>
            <person name="Bills G."/>
            <person name="Bluhm B."/>
            <person name="Cannon C."/>
            <person name="Castanera R."/>
            <person name="Culley D."/>
            <person name="Daum C."/>
            <person name="Ezra D."/>
            <person name="Gonzalez J."/>
            <person name="Henrissat B."/>
            <person name="Kuo A."/>
            <person name="Liang C."/>
            <person name="Lipzen A."/>
            <person name="Lutzoni F."/>
            <person name="Magnuson J."/>
            <person name="Mondo S."/>
            <person name="Nolan M."/>
            <person name="Ohm R."/>
            <person name="Pangilinan J."/>
            <person name="Park H.-J."/>
            <person name="Ramirez L."/>
            <person name="Alfaro M."/>
            <person name="Sun H."/>
            <person name="Tritt A."/>
            <person name="Yoshinaga Y."/>
            <person name="Zwiers L.-H."/>
            <person name="Turgeon B."/>
            <person name="Goodwin S."/>
            <person name="Spatafora J."/>
            <person name="Crous P."/>
            <person name="Grigoriev I."/>
        </authorList>
    </citation>
    <scope>NUCLEOTIDE SEQUENCE</scope>
    <source>
        <strain evidence="2">ATCC 36951</strain>
    </source>
</reference>
<evidence type="ECO:0000256" key="1">
    <source>
        <dbReference type="SAM" id="MobiDB-lite"/>
    </source>
</evidence>
<feature type="compositionally biased region" description="Basic and acidic residues" evidence="1">
    <location>
        <begin position="116"/>
        <end position="146"/>
    </location>
</feature>
<accession>A0A6A6CKX1</accession>
<feature type="compositionally biased region" description="Low complexity" evidence="1">
    <location>
        <begin position="66"/>
        <end position="90"/>
    </location>
</feature>
<evidence type="ECO:0000313" key="3">
    <source>
        <dbReference type="Proteomes" id="UP000799537"/>
    </source>
</evidence>
<protein>
    <submittedName>
        <fullName evidence="2">Uncharacterized protein</fullName>
    </submittedName>
</protein>
<dbReference type="AlphaFoldDB" id="A0A6A6CKX1"/>
<dbReference type="GeneID" id="54559409"/>
<feature type="region of interest" description="Disordered" evidence="1">
    <location>
        <begin position="1"/>
        <end position="160"/>
    </location>
</feature>
<organism evidence="2 3">
    <name type="scientific">Zasmidium cellare ATCC 36951</name>
    <dbReference type="NCBI Taxonomy" id="1080233"/>
    <lineage>
        <taxon>Eukaryota</taxon>
        <taxon>Fungi</taxon>
        <taxon>Dikarya</taxon>
        <taxon>Ascomycota</taxon>
        <taxon>Pezizomycotina</taxon>
        <taxon>Dothideomycetes</taxon>
        <taxon>Dothideomycetidae</taxon>
        <taxon>Mycosphaerellales</taxon>
        <taxon>Mycosphaerellaceae</taxon>
        <taxon>Zasmidium</taxon>
    </lineage>
</organism>
<feature type="compositionally biased region" description="Gly residues" evidence="1">
    <location>
        <begin position="151"/>
        <end position="160"/>
    </location>
</feature>
<sequence>MSLLRTIRQPALLRSFAPRSWTTTSAVSVAGRRFAHQSYGSGETKSDQEANQTQRNAEHPGPAPPKAAQQGKGQQQQQPQQSSGGDKQQSNNNSTSKAQPKILSDNPPAQGEETEDVAKHNREMAQRADRAEEKVNNEDTEKDKVPKGYWSGTGGRDSQP</sequence>
<feature type="compositionally biased region" description="Polar residues" evidence="1">
    <location>
        <begin position="38"/>
        <end position="55"/>
    </location>
</feature>